<keyword evidence="2" id="KW-0812">Transmembrane</keyword>
<feature type="transmembrane region" description="Helical" evidence="2">
    <location>
        <begin position="196"/>
        <end position="216"/>
    </location>
</feature>
<feature type="transmembrane region" description="Helical" evidence="2">
    <location>
        <begin position="228"/>
        <end position="254"/>
    </location>
</feature>
<accession>A0A409VPA8</accession>
<name>A0A409VPA8_PSICY</name>
<feature type="compositionally biased region" description="Polar residues" evidence="1">
    <location>
        <begin position="384"/>
        <end position="396"/>
    </location>
</feature>
<dbReference type="STRING" id="93625.A0A409VPA8"/>
<feature type="region of interest" description="Disordered" evidence="1">
    <location>
        <begin position="372"/>
        <end position="472"/>
    </location>
</feature>
<sequence>MQPHCLLRSLSWPLCEVLASETSRRGTRAPTVQNVDRYLSALSTSSYSSIGKKPTGLAPEVGVYVGAWNWLPCNSRRAVPAYPEQTGINFQDAYEPTITDFVSLSGTTTFKLPASMIRPPPLELKLDNRFPHPLRTPSKPKSQSFVSQPYKASWKNPIIAVAGLNGLRFAFAAVRHSAFEDAIVDDAEAAENLTKVSIALGVMYTIAFFIELYGIVSVSMQRLGLIRVYLYLTFLASVLITSAGVLNGVSYFLFAEELMWECIGLATEGRGYEKSLFRGRPWPGSVYPVGPHDARKQCVYAWVNHSWSQIASVFLFSLIPAVIYYIMVYTYYRQTIDPKHHANLERNQRQPRSTTREAGNYHQVGYARVANAAPAAHRDDAAASTSGMTTSRSRAQAANPPSARLRAGRAQVQAGRSVRGVTTSTSTSTTNPNASVNATTSKRTFTSRSLQRSHRPPPLMQSPSPFGLSVNLTPGPPTYGPSRVYAAFAAPIASAEYDKFV</sequence>
<dbReference type="OrthoDB" id="2927416at2759"/>
<keyword evidence="2" id="KW-0472">Membrane</keyword>
<dbReference type="EMBL" id="NHYD01003964">
    <property type="protein sequence ID" value="PPQ68100.1"/>
    <property type="molecule type" value="Genomic_DNA"/>
</dbReference>
<dbReference type="InParanoid" id="A0A409VPA8"/>
<evidence type="ECO:0000256" key="2">
    <source>
        <dbReference type="SAM" id="Phobius"/>
    </source>
</evidence>
<evidence type="ECO:0000256" key="1">
    <source>
        <dbReference type="SAM" id="MobiDB-lite"/>
    </source>
</evidence>
<dbReference type="Proteomes" id="UP000283269">
    <property type="component" value="Unassembled WGS sequence"/>
</dbReference>
<evidence type="ECO:0000313" key="3">
    <source>
        <dbReference type="EMBL" id="PPQ68100.1"/>
    </source>
</evidence>
<comment type="caution">
    <text evidence="3">The sequence shown here is derived from an EMBL/GenBank/DDBJ whole genome shotgun (WGS) entry which is preliminary data.</text>
</comment>
<dbReference type="AlphaFoldDB" id="A0A409VPA8"/>
<keyword evidence="4" id="KW-1185">Reference proteome</keyword>
<protein>
    <submittedName>
        <fullName evidence="3">Uncharacterized protein</fullName>
    </submittedName>
</protein>
<gene>
    <name evidence="3" type="ORF">CVT25_014263</name>
</gene>
<feature type="compositionally biased region" description="Low complexity" evidence="1">
    <location>
        <begin position="421"/>
        <end position="441"/>
    </location>
</feature>
<reference evidence="3 4" key="1">
    <citation type="journal article" date="2018" name="Evol. Lett.">
        <title>Horizontal gene cluster transfer increased hallucinogenic mushroom diversity.</title>
        <authorList>
            <person name="Reynolds H.T."/>
            <person name="Vijayakumar V."/>
            <person name="Gluck-Thaler E."/>
            <person name="Korotkin H.B."/>
            <person name="Matheny P.B."/>
            <person name="Slot J.C."/>
        </authorList>
    </citation>
    <scope>NUCLEOTIDE SEQUENCE [LARGE SCALE GENOMIC DNA]</scope>
    <source>
        <strain evidence="3 4">2631</strain>
    </source>
</reference>
<feature type="transmembrane region" description="Helical" evidence="2">
    <location>
        <begin position="310"/>
        <end position="332"/>
    </location>
</feature>
<organism evidence="3 4">
    <name type="scientific">Psilocybe cyanescens</name>
    <dbReference type="NCBI Taxonomy" id="93625"/>
    <lineage>
        <taxon>Eukaryota</taxon>
        <taxon>Fungi</taxon>
        <taxon>Dikarya</taxon>
        <taxon>Basidiomycota</taxon>
        <taxon>Agaricomycotina</taxon>
        <taxon>Agaricomycetes</taxon>
        <taxon>Agaricomycetidae</taxon>
        <taxon>Agaricales</taxon>
        <taxon>Agaricineae</taxon>
        <taxon>Strophariaceae</taxon>
        <taxon>Psilocybe</taxon>
    </lineage>
</organism>
<proteinExistence type="predicted"/>
<keyword evidence="2" id="KW-1133">Transmembrane helix</keyword>
<evidence type="ECO:0000313" key="4">
    <source>
        <dbReference type="Proteomes" id="UP000283269"/>
    </source>
</evidence>